<keyword evidence="9" id="KW-1133">Transmembrane helix</keyword>
<comment type="caution">
    <text evidence="12">The sequence shown here is derived from an EMBL/GenBank/DDBJ whole genome shotgun (WGS) entry which is preliminary data.</text>
</comment>
<dbReference type="Gene3D" id="3.30.565.10">
    <property type="entry name" value="Histidine kinase-like ATPase, C-terminal domain"/>
    <property type="match status" value="1"/>
</dbReference>
<evidence type="ECO:0000256" key="4">
    <source>
        <dbReference type="ARBA" id="ARBA00022679"/>
    </source>
</evidence>
<dbReference type="InterPro" id="IPR050482">
    <property type="entry name" value="Sensor_HK_TwoCompSys"/>
</dbReference>
<feature type="transmembrane region" description="Helical" evidence="9">
    <location>
        <begin position="110"/>
        <end position="127"/>
    </location>
</feature>
<evidence type="ECO:0000259" key="10">
    <source>
        <dbReference type="Pfam" id="PF02518"/>
    </source>
</evidence>
<evidence type="ECO:0000313" key="12">
    <source>
        <dbReference type="EMBL" id="NKY13468.1"/>
    </source>
</evidence>
<dbReference type="Proteomes" id="UP000570003">
    <property type="component" value="Unassembled WGS sequence"/>
</dbReference>
<dbReference type="GO" id="GO:0016020">
    <property type="term" value="C:membrane"/>
    <property type="evidence" value="ECO:0007669"/>
    <property type="project" value="InterPro"/>
</dbReference>
<evidence type="ECO:0000256" key="5">
    <source>
        <dbReference type="ARBA" id="ARBA00022741"/>
    </source>
</evidence>
<dbReference type="GO" id="GO:0005524">
    <property type="term" value="F:ATP binding"/>
    <property type="evidence" value="ECO:0007669"/>
    <property type="project" value="UniProtKB-KW"/>
</dbReference>
<keyword evidence="9" id="KW-0812">Transmembrane</keyword>
<evidence type="ECO:0000256" key="7">
    <source>
        <dbReference type="ARBA" id="ARBA00022840"/>
    </source>
</evidence>
<evidence type="ECO:0000256" key="9">
    <source>
        <dbReference type="SAM" id="Phobius"/>
    </source>
</evidence>
<dbReference type="RefSeq" id="WP_168437740.1">
    <property type="nucleotide sequence ID" value="NZ_JAMCDO010000001.1"/>
</dbReference>
<evidence type="ECO:0000313" key="13">
    <source>
        <dbReference type="Proteomes" id="UP000570003"/>
    </source>
</evidence>
<feature type="transmembrane region" description="Helical" evidence="9">
    <location>
        <begin position="29"/>
        <end position="50"/>
    </location>
</feature>
<dbReference type="GO" id="GO:0000155">
    <property type="term" value="F:phosphorelay sensor kinase activity"/>
    <property type="evidence" value="ECO:0007669"/>
    <property type="project" value="InterPro"/>
</dbReference>
<keyword evidence="6 12" id="KW-0418">Kinase</keyword>
<dbReference type="Pfam" id="PF02518">
    <property type="entry name" value="HATPase_c"/>
    <property type="match status" value="1"/>
</dbReference>
<accession>A0AA44DAY8</accession>
<dbReference type="EMBL" id="JAAXOU010000025">
    <property type="protein sequence ID" value="NKY13468.1"/>
    <property type="molecule type" value="Genomic_DNA"/>
</dbReference>
<dbReference type="InterPro" id="IPR003594">
    <property type="entry name" value="HATPase_dom"/>
</dbReference>
<reference evidence="12 13" key="1">
    <citation type="submission" date="2020-04" db="EMBL/GenBank/DDBJ databases">
        <title>MicrobeNet Type strains.</title>
        <authorList>
            <person name="Nicholson A.C."/>
        </authorList>
    </citation>
    <scope>NUCLEOTIDE SEQUENCE [LARGE SCALE GENOMIC DNA]</scope>
    <source>
        <strain evidence="12 13">DSM 40738</strain>
    </source>
</reference>
<proteinExistence type="predicted"/>
<evidence type="ECO:0000259" key="11">
    <source>
        <dbReference type="Pfam" id="PF07730"/>
    </source>
</evidence>
<dbReference type="Pfam" id="PF07730">
    <property type="entry name" value="HisKA_3"/>
    <property type="match status" value="1"/>
</dbReference>
<feature type="transmembrane region" description="Helical" evidence="9">
    <location>
        <begin position="56"/>
        <end position="76"/>
    </location>
</feature>
<dbReference type="PANTHER" id="PTHR24421:SF10">
    <property type="entry name" value="NITRATE_NITRITE SENSOR PROTEIN NARQ"/>
    <property type="match status" value="1"/>
</dbReference>
<dbReference type="Gene3D" id="1.20.5.1930">
    <property type="match status" value="1"/>
</dbReference>
<keyword evidence="9" id="KW-0472">Membrane</keyword>
<evidence type="ECO:0000256" key="6">
    <source>
        <dbReference type="ARBA" id="ARBA00022777"/>
    </source>
</evidence>
<dbReference type="InterPro" id="IPR036890">
    <property type="entry name" value="HATPase_C_sf"/>
</dbReference>
<feature type="transmembrane region" description="Helical" evidence="9">
    <location>
        <begin position="83"/>
        <end position="104"/>
    </location>
</feature>
<keyword evidence="8" id="KW-0902">Two-component regulatory system</keyword>
<dbReference type="CDD" id="cd16917">
    <property type="entry name" value="HATPase_UhpB-NarQ-NarX-like"/>
    <property type="match status" value="1"/>
</dbReference>
<dbReference type="SUPFAM" id="SSF55874">
    <property type="entry name" value="ATPase domain of HSP90 chaperone/DNA topoisomerase II/histidine kinase"/>
    <property type="match status" value="1"/>
</dbReference>
<evidence type="ECO:0000256" key="8">
    <source>
        <dbReference type="ARBA" id="ARBA00023012"/>
    </source>
</evidence>
<feature type="transmembrane region" description="Helical" evidence="9">
    <location>
        <begin position="134"/>
        <end position="151"/>
    </location>
</feature>
<evidence type="ECO:0000256" key="1">
    <source>
        <dbReference type="ARBA" id="ARBA00000085"/>
    </source>
</evidence>
<comment type="catalytic activity">
    <reaction evidence="1">
        <text>ATP + protein L-histidine = ADP + protein N-phospho-L-histidine.</text>
        <dbReference type="EC" id="2.7.13.3"/>
    </reaction>
</comment>
<dbReference type="InterPro" id="IPR011712">
    <property type="entry name" value="Sig_transdc_His_kin_sub3_dim/P"/>
</dbReference>
<feature type="transmembrane region" description="Helical" evidence="9">
    <location>
        <begin position="157"/>
        <end position="176"/>
    </location>
</feature>
<gene>
    <name evidence="12" type="ORF">HGA06_04555</name>
</gene>
<keyword evidence="5" id="KW-0547">Nucleotide-binding</keyword>
<keyword evidence="7" id="KW-0067">ATP-binding</keyword>
<name>A0AA44DAY8_STRE0</name>
<keyword evidence="4" id="KW-0808">Transferase</keyword>
<protein>
    <recommendedName>
        <fullName evidence="2">histidine kinase</fullName>
        <ecNumber evidence="2">2.7.13.3</ecNumber>
    </recommendedName>
</protein>
<dbReference type="AlphaFoldDB" id="A0AA44DAY8"/>
<dbReference type="PANTHER" id="PTHR24421">
    <property type="entry name" value="NITRATE/NITRITE SENSOR PROTEIN NARX-RELATED"/>
    <property type="match status" value="1"/>
</dbReference>
<keyword evidence="13" id="KW-1185">Reference proteome</keyword>
<organism evidence="12 13">
    <name type="scientific">Streptomyces somaliensis (strain ATCC 33201 / DSM 40738 / JCM 12659 / KCTC 9044 / NCTC 11332 / NRRL B-12077 / IP 733)</name>
    <dbReference type="NCBI Taxonomy" id="1134445"/>
    <lineage>
        <taxon>Bacteria</taxon>
        <taxon>Bacillati</taxon>
        <taxon>Actinomycetota</taxon>
        <taxon>Actinomycetes</taxon>
        <taxon>Kitasatosporales</taxon>
        <taxon>Streptomycetaceae</taxon>
        <taxon>Streptomyces</taxon>
    </lineage>
</organism>
<evidence type="ECO:0000256" key="3">
    <source>
        <dbReference type="ARBA" id="ARBA00022553"/>
    </source>
</evidence>
<dbReference type="GO" id="GO:0046983">
    <property type="term" value="F:protein dimerization activity"/>
    <property type="evidence" value="ECO:0007669"/>
    <property type="project" value="InterPro"/>
</dbReference>
<keyword evidence="3" id="KW-0597">Phosphoprotein</keyword>
<evidence type="ECO:0000256" key="2">
    <source>
        <dbReference type="ARBA" id="ARBA00012438"/>
    </source>
</evidence>
<sequence>MHAVGVALSTPTQPGAPLFGQASSRWVRLTPYVLALAFVAPLLPVTVMVLVDDYGVNGGVAGLLATAQTAPLLMAVSRPLQAWWVVFAADVLGALVAVDTGVAGSRPWPWTPMVVVGYLGLMLAVGLREQRRALVSVWLVTGAAGFAFELFGGAGGGVSLVLFVLSGVVLLITGMLRERGDAQRRLVEQETISEAERSRRTLLEERARIARELHDVVAHHMSVITVQADSAPYRIQGLPDAAREEFSSMAASARESLAEMRRLLTVLRSENAEGERAPQPGVDRVRQLVEATIRAGLPVELSLATDLGLVPQAVDLSAYRIVQEGLANVVRHAPGARTRVSVSRSPNLEWLIVLVVNGPPTEPVSPLETSGTGHGLIGMRERVRLTGGRLDTGPLPDGGFRVAARLPLIAPLPPSAGRGPS</sequence>
<feature type="domain" description="Signal transduction histidine kinase subgroup 3 dimerisation and phosphoacceptor" evidence="11">
    <location>
        <begin position="205"/>
        <end position="270"/>
    </location>
</feature>
<feature type="domain" description="Histidine kinase/HSP90-like ATPase" evidence="10">
    <location>
        <begin position="317"/>
        <end position="408"/>
    </location>
</feature>
<dbReference type="EC" id="2.7.13.3" evidence="2"/>